<protein>
    <submittedName>
        <fullName evidence="1">Uncharacterized protein</fullName>
    </submittedName>
</protein>
<name>A0A6C0HR62_9ZZZZ</name>
<dbReference type="AlphaFoldDB" id="A0A6C0HR62"/>
<proteinExistence type="predicted"/>
<evidence type="ECO:0000313" key="1">
    <source>
        <dbReference type="EMBL" id="QHT82373.1"/>
    </source>
</evidence>
<organism evidence="1">
    <name type="scientific">viral metagenome</name>
    <dbReference type="NCBI Taxonomy" id="1070528"/>
    <lineage>
        <taxon>unclassified sequences</taxon>
        <taxon>metagenomes</taxon>
        <taxon>organismal metagenomes</taxon>
    </lineage>
</organism>
<dbReference type="EMBL" id="MN739998">
    <property type="protein sequence ID" value="QHT82373.1"/>
    <property type="molecule type" value="Genomic_DNA"/>
</dbReference>
<sequence>MGVLNVRRCKTPFFGKMCKMIFIKISYPINCFIKPVTKFVSVFTLK</sequence>
<accession>A0A6C0HR62</accession>
<reference evidence="1" key="1">
    <citation type="journal article" date="2020" name="Nature">
        <title>Giant virus diversity and host interactions through global metagenomics.</title>
        <authorList>
            <person name="Schulz F."/>
            <person name="Roux S."/>
            <person name="Paez-Espino D."/>
            <person name="Jungbluth S."/>
            <person name="Walsh D.A."/>
            <person name="Denef V.J."/>
            <person name="McMahon K.D."/>
            <person name="Konstantinidis K.T."/>
            <person name="Eloe-Fadrosh E.A."/>
            <person name="Kyrpides N.C."/>
            <person name="Woyke T."/>
        </authorList>
    </citation>
    <scope>NUCLEOTIDE SEQUENCE</scope>
    <source>
        <strain evidence="1">GVMAG-M-3300023184-161</strain>
    </source>
</reference>